<evidence type="ECO:0000313" key="4">
    <source>
        <dbReference type="EMBL" id="OJJ82797.1"/>
    </source>
</evidence>
<dbReference type="Pfam" id="PF02602">
    <property type="entry name" value="HEM4"/>
    <property type="match status" value="1"/>
</dbReference>
<evidence type="ECO:0000313" key="5">
    <source>
        <dbReference type="Proteomes" id="UP000184300"/>
    </source>
</evidence>
<dbReference type="CDD" id="cd06578">
    <property type="entry name" value="HemD"/>
    <property type="match status" value="1"/>
</dbReference>
<keyword evidence="5" id="KW-1185">Reference proteome</keyword>
<dbReference type="Proteomes" id="UP000184300">
    <property type="component" value="Unassembled WGS sequence"/>
</dbReference>
<dbReference type="GO" id="GO:0005739">
    <property type="term" value="C:mitochondrion"/>
    <property type="evidence" value="ECO:0007669"/>
    <property type="project" value="TreeGrafter"/>
</dbReference>
<protein>
    <submittedName>
        <fullName evidence="4">Uncharacterized protein</fullName>
    </submittedName>
</protein>
<dbReference type="RefSeq" id="XP_022399495.1">
    <property type="nucleotide sequence ID" value="XM_022549796.1"/>
</dbReference>
<dbReference type="EMBL" id="KV878901">
    <property type="protein sequence ID" value="OJJ82797.1"/>
    <property type="molecule type" value="Genomic_DNA"/>
</dbReference>
<accession>A0A1L9VFT7</accession>
<dbReference type="STRING" id="1160497.A0A1L9VFT7"/>
<organism evidence="4 5">
    <name type="scientific">Aspergillus glaucus CBS 516.65</name>
    <dbReference type="NCBI Taxonomy" id="1160497"/>
    <lineage>
        <taxon>Eukaryota</taxon>
        <taxon>Fungi</taxon>
        <taxon>Dikarya</taxon>
        <taxon>Ascomycota</taxon>
        <taxon>Pezizomycotina</taxon>
        <taxon>Eurotiomycetes</taxon>
        <taxon>Eurotiomycetidae</taxon>
        <taxon>Eurotiales</taxon>
        <taxon>Aspergillaceae</taxon>
        <taxon>Aspergillus</taxon>
        <taxon>Aspergillus subgen. Aspergillus</taxon>
    </lineage>
</organism>
<reference evidence="5" key="1">
    <citation type="journal article" date="2017" name="Genome Biol.">
        <title>Comparative genomics reveals high biological diversity and specific adaptations in the industrially and medically important fungal genus Aspergillus.</title>
        <authorList>
            <person name="de Vries R.P."/>
            <person name="Riley R."/>
            <person name="Wiebenga A."/>
            <person name="Aguilar-Osorio G."/>
            <person name="Amillis S."/>
            <person name="Uchima C.A."/>
            <person name="Anderluh G."/>
            <person name="Asadollahi M."/>
            <person name="Askin M."/>
            <person name="Barry K."/>
            <person name="Battaglia E."/>
            <person name="Bayram O."/>
            <person name="Benocci T."/>
            <person name="Braus-Stromeyer S.A."/>
            <person name="Caldana C."/>
            <person name="Canovas D."/>
            <person name="Cerqueira G.C."/>
            <person name="Chen F."/>
            <person name="Chen W."/>
            <person name="Choi C."/>
            <person name="Clum A."/>
            <person name="Dos Santos R.A."/>
            <person name="Damasio A.R."/>
            <person name="Diallinas G."/>
            <person name="Emri T."/>
            <person name="Fekete E."/>
            <person name="Flipphi M."/>
            <person name="Freyberg S."/>
            <person name="Gallo A."/>
            <person name="Gournas C."/>
            <person name="Habgood R."/>
            <person name="Hainaut M."/>
            <person name="Harispe M.L."/>
            <person name="Henrissat B."/>
            <person name="Hilden K.S."/>
            <person name="Hope R."/>
            <person name="Hossain A."/>
            <person name="Karabika E."/>
            <person name="Karaffa L."/>
            <person name="Karanyi Z."/>
            <person name="Krasevec N."/>
            <person name="Kuo A."/>
            <person name="Kusch H."/>
            <person name="LaButti K."/>
            <person name="Lagendijk E.L."/>
            <person name="Lapidus A."/>
            <person name="Levasseur A."/>
            <person name="Lindquist E."/>
            <person name="Lipzen A."/>
            <person name="Logrieco A.F."/>
            <person name="MacCabe A."/>
            <person name="Maekelae M.R."/>
            <person name="Malavazi I."/>
            <person name="Melin P."/>
            <person name="Meyer V."/>
            <person name="Mielnichuk N."/>
            <person name="Miskei M."/>
            <person name="Molnar A.P."/>
            <person name="Mule G."/>
            <person name="Ngan C.Y."/>
            <person name="Orejas M."/>
            <person name="Orosz E."/>
            <person name="Ouedraogo J.P."/>
            <person name="Overkamp K.M."/>
            <person name="Park H.-S."/>
            <person name="Perrone G."/>
            <person name="Piumi F."/>
            <person name="Punt P.J."/>
            <person name="Ram A.F."/>
            <person name="Ramon A."/>
            <person name="Rauscher S."/>
            <person name="Record E."/>
            <person name="Riano-Pachon D.M."/>
            <person name="Robert V."/>
            <person name="Roehrig J."/>
            <person name="Ruller R."/>
            <person name="Salamov A."/>
            <person name="Salih N.S."/>
            <person name="Samson R.A."/>
            <person name="Sandor E."/>
            <person name="Sanguinetti M."/>
            <person name="Schuetze T."/>
            <person name="Sepcic K."/>
            <person name="Shelest E."/>
            <person name="Sherlock G."/>
            <person name="Sophianopoulou V."/>
            <person name="Squina F.M."/>
            <person name="Sun H."/>
            <person name="Susca A."/>
            <person name="Todd R.B."/>
            <person name="Tsang A."/>
            <person name="Unkles S.E."/>
            <person name="van de Wiele N."/>
            <person name="van Rossen-Uffink D."/>
            <person name="Oliveira J.V."/>
            <person name="Vesth T.C."/>
            <person name="Visser J."/>
            <person name="Yu J.-H."/>
            <person name="Zhou M."/>
            <person name="Andersen M.R."/>
            <person name="Archer D.B."/>
            <person name="Baker S.E."/>
            <person name="Benoit I."/>
            <person name="Brakhage A.A."/>
            <person name="Braus G.H."/>
            <person name="Fischer R."/>
            <person name="Frisvad J.C."/>
            <person name="Goldman G.H."/>
            <person name="Houbraken J."/>
            <person name="Oakley B."/>
            <person name="Pocsi I."/>
            <person name="Scazzocchio C."/>
            <person name="Seiboth B."/>
            <person name="vanKuyk P.A."/>
            <person name="Wortman J."/>
            <person name="Dyer P.S."/>
            <person name="Grigoriev I.V."/>
        </authorList>
    </citation>
    <scope>NUCLEOTIDE SEQUENCE [LARGE SCALE GENOMIC DNA]</scope>
    <source>
        <strain evidence="5">CBS 516.65</strain>
    </source>
</reference>
<dbReference type="InterPro" id="IPR051207">
    <property type="entry name" value="ComplexI_NDUFA9_subunit"/>
</dbReference>
<proteinExistence type="predicted"/>
<dbReference type="InterPro" id="IPR003754">
    <property type="entry name" value="4pyrrol_synth_uPrphyn_synth"/>
</dbReference>
<dbReference type="InterPro" id="IPR036291">
    <property type="entry name" value="NAD(P)-bd_dom_sf"/>
</dbReference>
<dbReference type="PANTHER" id="PTHR12126:SF11">
    <property type="entry name" value="NADH DEHYDROGENASE [UBIQUINONE] 1 ALPHA SUBCOMPLEX SUBUNIT 9, MITOCHONDRIAL"/>
    <property type="match status" value="1"/>
</dbReference>
<evidence type="ECO:0000259" key="2">
    <source>
        <dbReference type="Pfam" id="PF01370"/>
    </source>
</evidence>
<dbReference type="OrthoDB" id="275457at2759"/>
<dbReference type="InterPro" id="IPR001509">
    <property type="entry name" value="Epimerase_deHydtase"/>
</dbReference>
<dbReference type="CDD" id="cd05271">
    <property type="entry name" value="NDUFA9_like_SDR_a"/>
    <property type="match status" value="1"/>
</dbReference>
<dbReference type="FunFam" id="3.40.50.720:FF:000358">
    <property type="entry name" value="NADH-ubiquinone oxidoreductase 39 kDa subunit"/>
    <property type="match status" value="1"/>
</dbReference>
<dbReference type="SUPFAM" id="SSF69618">
    <property type="entry name" value="HemD-like"/>
    <property type="match status" value="1"/>
</dbReference>
<feature type="region of interest" description="Disordered" evidence="1">
    <location>
        <begin position="360"/>
        <end position="379"/>
    </location>
</feature>
<dbReference type="Gene3D" id="3.40.50.720">
    <property type="entry name" value="NAD(P)-binding Rossmann-like Domain"/>
    <property type="match status" value="1"/>
</dbReference>
<dbReference type="AlphaFoldDB" id="A0A1L9VFT7"/>
<name>A0A1L9VFT7_ASPGL</name>
<evidence type="ECO:0000256" key="1">
    <source>
        <dbReference type="SAM" id="MobiDB-lite"/>
    </source>
</evidence>
<dbReference type="VEuPathDB" id="FungiDB:ASPGLDRAFT_75399"/>
<gene>
    <name evidence="4" type="ORF">ASPGLDRAFT_75399</name>
</gene>
<dbReference type="GO" id="GO:0006782">
    <property type="term" value="P:protoporphyrinogen IX biosynthetic process"/>
    <property type="evidence" value="ECO:0007669"/>
    <property type="project" value="UniProtKB-UniPathway"/>
</dbReference>
<feature type="domain" description="NAD-dependent epimerase/dehydratase" evidence="2">
    <location>
        <begin position="60"/>
        <end position="182"/>
    </location>
</feature>
<feature type="domain" description="Tetrapyrrole biosynthesis uroporphyrinogen III synthase" evidence="3">
    <location>
        <begin position="406"/>
        <end position="677"/>
    </location>
</feature>
<dbReference type="UniPathway" id="UPA00251">
    <property type="reaction ID" value="UER00320"/>
</dbReference>
<evidence type="ECO:0000259" key="3">
    <source>
        <dbReference type="Pfam" id="PF02602"/>
    </source>
</evidence>
<dbReference type="Gene3D" id="3.40.50.10090">
    <property type="match status" value="2"/>
</dbReference>
<dbReference type="Pfam" id="PF01370">
    <property type="entry name" value="Epimerase"/>
    <property type="match status" value="1"/>
</dbReference>
<sequence>MTMQKCRAVNSALGSKAFVPAPRVQFHAQRRFLQDVAITRTGKPVLKVQGGRSSLGGHTVTVFGATGFLGRYIVNRLASQGCTVVVPYREEMAKRHLKPTGDLGRVVFIEYDLRNTQSIEESVRHSDIVYNLVGRQYPTKNFSYTDVNVDGTERIAEATAKYDIDRFVHVSSYNASKDSPSEYFSTKGWGEEVVRSIYPETTIVRPAPMFGFEDNLFHKLASGANLFTANHMQERFWPVHAPDVGAALEHMLHDDSTTGETYELYGPKNYSTAEIAELVDREIVKRRHHLNLPKGALKALAYYLNKYLWWPTISADEVEREFIDQRIDPTAKTFKDLGIEPAQLEDLTFNYLVTGALPTTTCPRPQSGRDRKRGKPTTMSQKTPILLLKTKSTPSDAYDEYFTKNYNPLFIPVLSHQFHAQNLAHICDLFNAGALKHDNPERKYGGLIFTSQRAVEGFARMVEDVDGQIASDSSKSLPLYTVGPATSRSLSSLVKSHLPHTTIHGADTGNGENLARFILEHYNSLPGNKNGKGEKLPLLFLVGEQRRDIIPKTLMSEGLEEGERIGVEEVVVYETCVMESFEGDFTRVIDTYKSGDNVDGSEGEKEMWVVIFSPTGCDAMLRVLGLDSSSKDNGNGVLVAPGKRVFVATIGPTTRDHLRLKYGFEPHVCAEKPSQEGVGGGIKRFMEGRNGK</sequence>
<dbReference type="InterPro" id="IPR036108">
    <property type="entry name" value="4pyrrol_syn_uPrphyn_synt_sf"/>
</dbReference>
<dbReference type="PANTHER" id="PTHR12126">
    <property type="entry name" value="NADH-UBIQUINONE OXIDOREDUCTASE 39 KDA SUBUNIT-RELATED"/>
    <property type="match status" value="1"/>
</dbReference>
<dbReference type="GO" id="GO:0004852">
    <property type="term" value="F:uroporphyrinogen-III synthase activity"/>
    <property type="evidence" value="ECO:0007669"/>
    <property type="project" value="InterPro"/>
</dbReference>
<dbReference type="SUPFAM" id="SSF51735">
    <property type="entry name" value="NAD(P)-binding Rossmann-fold domains"/>
    <property type="match status" value="1"/>
</dbReference>
<dbReference type="GeneID" id="34466056"/>
<dbReference type="FunFam" id="3.40.50.10090:FF:000011">
    <property type="entry name" value="Uroporphyrinogen-III synthase (UroS), putative"/>
    <property type="match status" value="1"/>
</dbReference>
<dbReference type="GO" id="GO:0044877">
    <property type="term" value="F:protein-containing complex binding"/>
    <property type="evidence" value="ECO:0007669"/>
    <property type="project" value="TreeGrafter"/>
</dbReference>